<organism evidence="4 5">
    <name type="scientific">Clostridium estertheticum</name>
    <dbReference type="NCBI Taxonomy" id="238834"/>
    <lineage>
        <taxon>Bacteria</taxon>
        <taxon>Bacillati</taxon>
        <taxon>Bacillota</taxon>
        <taxon>Clostridia</taxon>
        <taxon>Eubacteriales</taxon>
        <taxon>Clostridiaceae</taxon>
        <taxon>Clostridium</taxon>
    </lineage>
</organism>
<name>A0A7Y3SSM9_9CLOT</name>
<dbReference type="PROSITE" id="PS51866">
    <property type="entry name" value="MOP"/>
    <property type="match status" value="1"/>
</dbReference>
<feature type="domain" description="Mop" evidence="3">
    <location>
        <begin position="2"/>
        <end position="68"/>
    </location>
</feature>
<dbReference type="SUPFAM" id="SSF50331">
    <property type="entry name" value="MOP-like"/>
    <property type="match status" value="1"/>
</dbReference>
<reference evidence="4 5" key="1">
    <citation type="submission" date="2020-05" db="EMBL/GenBank/DDBJ databases">
        <title>Complete genome of Clostridium estertheticum subspecies estertheticum, isolated from Vacuum packed lamb meat from New Zealand imported to Switzerland.</title>
        <authorList>
            <person name="Wambui J."/>
            <person name="Stevens M.J.A."/>
            <person name="Stephan R."/>
        </authorList>
    </citation>
    <scope>NUCLEOTIDE SEQUENCE [LARGE SCALE GENOMIC DNA]</scope>
    <source>
        <strain evidence="4 5">CEST001</strain>
    </source>
</reference>
<evidence type="ECO:0000256" key="1">
    <source>
        <dbReference type="ARBA" id="ARBA00022505"/>
    </source>
</evidence>
<evidence type="ECO:0000259" key="3">
    <source>
        <dbReference type="PROSITE" id="PS51866"/>
    </source>
</evidence>
<dbReference type="GeneID" id="83591995"/>
<dbReference type="GO" id="GO:0015689">
    <property type="term" value="P:molybdate ion transport"/>
    <property type="evidence" value="ECO:0007669"/>
    <property type="project" value="InterPro"/>
</dbReference>
<dbReference type="Proteomes" id="UP000531659">
    <property type="component" value="Unassembled WGS sequence"/>
</dbReference>
<dbReference type="AlphaFoldDB" id="A0A7Y3SSM9"/>
<keyword evidence="1 2" id="KW-0500">Molybdenum</keyword>
<proteinExistence type="predicted"/>
<evidence type="ECO:0000313" key="5">
    <source>
        <dbReference type="Proteomes" id="UP000531659"/>
    </source>
</evidence>
<dbReference type="InterPro" id="IPR005116">
    <property type="entry name" value="Transp-assoc_OB_typ1"/>
</dbReference>
<dbReference type="InterPro" id="IPR004606">
    <property type="entry name" value="Mop_domain"/>
</dbReference>
<evidence type="ECO:0000256" key="2">
    <source>
        <dbReference type="PROSITE-ProRule" id="PRU01213"/>
    </source>
</evidence>
<dbReference type="EMBL" id="JABEYB010000001">
    <property type="protein sequence ID" value="NNU74631.1"/>
    <property type="molecule type" value="Genomic_DNA"/>
</dbReference>
<dbReference type="NCBIfam" id="TIGR00638">
    <property type="entry name" value="Mop"/>
    <property type="match status" value="1"/>
</dbReference>
<dbReference type="RefSeq" id="WP_171295489.1">
    <property type="nucleotide sequence ID" value="NZ_CP077615.1"/>
</dbReference>
<dbReference type="InterPro" id="IPR008995">
    <property type="entry name" value="Mo/tungstate-bd_C_term_dom"/>
</dbReference>
<dbReference type="Gene3D" id="2.40.50.100">
    <property type="match status" value="1"/>
</dbReference>
<protein>
    <submittedName>
        <fullName evidence="4">TOBE domain-containing protein</fullName>
    </submittedName>
</protein>
<accession>A0A7Y3SSM9</accession>
<dbReference type="Pfam" id="PF03459">
    <property type="entry name" value="TOBE"/>
    <property type="match status" value="1"/>
</dbReference>
<sequence length="69" mass="7061">MALSARNQLKGKVVSINEGAVTAYVVVDIGSGNLVTSSISIAAVHDLDLKVGSNVTSVIKASSVMLMTE</sequence>
<comment type="caution">
    <text evidence="4">The sequence shown here is derived from an EMBL/GenBank/DDBJ whole genome shotgun (WGS) entry which is preliminary data.</text>
</comment>
<evidence type="ECO:0000313" key="4">
    <source>
        <dbReference type="EMBL" id="NNU74631.1"/>
    </source>
</evidence>
<gene>
    <name evidence="4" type="ORF">HLQ16_01560</name>
</gene>